<dbReference type="Proteomes" id="UP000006469">
    <property type="component" value="Chromosome"/>
</dbReference>
<feature type="transmembrane region" description="Helical" evidence="1">
    <location>
        <begin position="157"/>
        <end position="176"/>
    </location>
</feature>
<evidence type="ECO:0000313" key="10">
    <source>
        <dbReference type="Proteomes" id="UP000299011"/>
    </source>
</evidence>
<reference evidence="3 7" key="2">
    <citation type="journal article" date="2012" name="J. Bacteriol.">
        <title>Complete genome sequence of the metabolically versatile halophilic archaeon Haloferax mediterranei, a poly(3-hydroxybutyrate-co-3-hydroxyvalerate) producer.</title>
        <authorList>
            <person name="Han J."/>
            <person name="Zhang F."/>
            <person name="Hou J."/>
            <person name="Liu X."/>
            <person name="Li M."/>
            <person name="Liu H."/>
            <person name="Cai L."/>
            <person name="Zhang B."/>
            <person name="Chen Y."/>
            <person name="Zhou J."/>
            <person name="Hu S."/>
            <person name="Xiang H."/>
        </authorList>
    </citation>
    <scope>NUCLEOTIDE SEQUENCE [LARGE SCALE GENOMIC DNA]</scope>
    <source>
        <strain evidence="7">ATCC 33500 / DSM 1411 / JCM 8866 / NBRC 14739 / NCIMB 2177 / R-4</strain>
        <strain evidence="3">CGMCC 1.2087</strain>
    </source>
</reference>
<dbReference type="PaxDb" id="523841-HFX_2834"/>
<feature type="transmembrane region" description="Helical" evidence="1">
    <location>
        <begin position="125"/>
        <end position="145"/>
    </location>
</feature>
<dbReference type="KEGG" id="hme:HFX_2834"/>
<dbReference type="InterPro" id="IPR055768">
    <property type="entry name" value="DUF7344"/>
</dbReference>
<dbReference type="EMBL" id="CP039139">
    <property type="protein sequence ID" value="QCQ76063.1"/>
    <property type="molecule type" value="Genomic_DNA"/>
</dbReference>
<keyword evidence="1" id="KW-1133">Transmembrane helix</keyword>
<dbReference type="Proteomes" id="UP000027075">
    <property type="component" value="Chromosome"/>
</dbReference>
<reference evidence="3" key="5">
    <citation type="submission" date="2014-05" db="EMBL/GenBank/DDBJ databases">
        <authorList>
            <person name="Wang L."/>
            <person name="Yang H."/>
            <person name="Xiang H."/>
        </authorList>
    </citation>
    <scope>NUCLEOTIDE SEQUENCE</scope>
    <source>
        <strain evidence="3">CGMCC 1.2087</strain>
    </source>
</reference>
<gene>
    <name evidence="3" type="ordered locus">HFX_2834</name>
    <name evidence="4" type="ORF">BM92_14970</name>
    <name evidence="5" type="ORF">C439_15925</name>
    <name evidence="6" type="ORF">E6P09_12605</name>
</gene>
<dbReference type="Pfam" id="PF24035">
    <property type="entry name" value="DUF7344"/>
    <property type="match status" value="1"/>
</dbReference>
<reference evidence="4 9" key="4">
    <citation type="submission" date="2014-04" db="EMBL/GenBank/DDBJ databases">
        <title>Transcriptional profiles of Haloferax mediterranei on the basis of nitrogen availability.</title>
        <authorList>
            <person name="Bautista V."/>
        </authorList>
    </citation>
    <scope>NUCLEOTIDE SEQUENCE [LARGE SCALE GENOMIC DNA]</scope>
    <source>
        <strain evidence="4">ATCC 33500</strain>
        <strain evidence="9">ATCC 33500 / DSM 1411 / JCM 8866 / NBRC 14739 / NCIMB 2177 / R-4</strain>
    </source>
</reference>
<dbReference type="RefSeq" id="WP_004060332.1">
    <property type="nucleotide sequence ID" value="NC_017941.2"/>
</dbReference>
<dbReference type="eggNOG" id="arCOG03828">
    <property type="taxonomic scope" value="Archaea"/>
</dbReference>
<dbReference type="EMBL" id="CP001868">
    <property type="protein sequence ID" value="AFK20505.1"/>
    <property type="molecule type" value="Genomic_DNA"/>
</dbReference>
<evidence type="ECO:0000313" key="4">
    <source>
        <dbReference type="EMBL" id="AHZ23864.1"/>
    </source>
</evidence>
<accession>I3R8E5</accession>
<organism evidence="3 7">
    <name type="scientific">Haloferax mediterranei (strain ATCC 33500 / DSM 1411 / JCM 8866 / NBRC 14739 / NCIMB 2177 / R-4)</name>
    <name type="common">Halobacterium mediterranei</name>
    <dbReference type="NCBI Taxonomy" id="523841"/>
    <lineage>
        <taxon>Archaea</taxon>
        <taxon>Methanobacteriati</taxon>
        <taxon>Methanobacteriota</taxon>
        <taxon>Stenosarchaea group</taxon>
        <taxon>Halobacteria</taxon>
        <taxon>Halobacteriales</taxon>
        <taxon>Haloferacaceae</taxon>
        <taxon>Haloferax</taxon>
    </lineage>
</organism>
<dbReference type="GeneID" id="40157272"/>
<dbReference type="EMBL" id="CP007551">
    <property type="protein sequence ID" value="AHZ23864.1"/>
    <property type="molecule type" value="Genomic_DNA"/>
</dbReference>
<dbReference type="AlphaFoldDB" id="I3R8E5"/>
<evidence type="ECO:0000313" key="7">
    <source>
        <dbReference type="Proteomes" id="UP000006469"/>
    </source>
</evidence>
<evidence type="ECO:0000313" key="8">
    <source>
        <dbReference type="Proteomes" id="UP000011603"/>
    </source>
</evidence>
<dbReference type="PATRIC" id="fig|523841.21.peg.3215"/>
<reference evidence="3" key="1">
    <citation type="journal article" date="2012" name="Appl. Environ. Microbiol.">
        <title>Identification of the haloarchaeal phasin (PhaP) that functions in polyhydroxyalkanoate accumulation and granule formation in Haloferax mediterranei.</title>
        <authorList>
            <person name="Cai S."/>
            <person name="Cai L."/>
            <person name="Liu H."/>
            <person name="Liu X."/>
            <person name="Han J."/>
            <person name="Zhou J."/>
            <person name="Xiang H."/>
        </authorList>
    </citation>
    <scope>NUCLEOTIDE SEQUENCE</scope>
    <source>
        <strain evidence="3">CGMCC 1.2087</strain>
    </source>
</reference>
<evidence type="ECO:0000256" key="1">
    <source>
        <dbReference type="SAM" id="Phobius"/>
    </source>
</evidence>
<proteinExistence type="predicted"/>
<evidence type="ECO:0000313" key="3">
    <source>
        <dbReference type="EMBL" id="AFK20505.1"/>
    </source>
</evidence>
<dbReference type="Proteomes" id="UP000299011">
    <property type="component" value="Chromosome"/>
</dbReference>
<evidence type="ECO:0000259" key="2">
    <source>
        <dbReference type="Pfam" id="PF24035"/>
    </source>
</evidence>
<dbReference type="Proteomes" id="UP000011603">
    <property type="component" value="Unassembled WGS sequence"/>
</dbReference>
<keyword evidence="1" id="KW-0472">Membrane</keyword>
<sequence>MGISDRLIGRVDDDPTEGTIDEADIHDVLRNERRRLTLEQLRDSDGTESVGDLAEHIAEVESGESPPPKNVRQSVYISLHQTHLPKLDTLHIVAYDSTAKVVSLGTCATELDPYFDDGDEGTTPFAVLSFTTCLAGLALLFAGWMGMPVIAGVDPRFVAIVTLLAVALVSGAELGLRTQNRT</sequence>
<protein>
    <recommendedName>
        <fullName evidence="2">DUF7344 domain-containing protein</fullName>
    </recommendedName>
</protein>
<evidence type="ECO:0000313" key="5">
    <source>
        <dbReference type="EMBL" id="ELZ98288.1"/>
    </source>
</evidence>
<reference evidence="5 8" key="3">
    <citation type="journal article" date="2014" name="PLoS Genet.">
        <title>Phylogenetically driven sequencing of extremely halophilic archaea reveals strategies for static and dynamic osmo-response.</title>
        <authorList>
            <person name="Becker E.A."/>
            <person name="Seitzer P.M."/>
            <person name="Tritt A."/>
            <person name="Larsen D."/>
            <person name="Krusor M."/>
            <person name="Yao A.I."/>
            <person name="Wu D."/>
            <person name="Madern D."/>
            <person name="Eisen J.A."/>
            <person name="Darling A.E."/>
            <person name="Facciotti M.T."/>
        </authorList>
    </citation>
    <scope>NUCLEOTIDE SEQUENCE [LARGE SCALE GENOMIC DNA]</scope>
    <source>
        <strain evidence="5">ATCC 33500</strain>
        <strain evidence="8">ATCC 33500 / DSM 1411 / JCM 8866 / NBRC 14739 / NCIMB 2177 / R-4</strain>
    </source>
</reference>
<keyword evidence="8" id="KW-1185">Reference proteome</keyword>
<evidence type="ECO:0000313" key="9">
    <source>
        <dbReference type="Proteomes" id="UP000027075"/>
    </source>
</evidence>
<keyword evidence="1" id="KW-0812">Transmembrane</keyword>
<reference evidence="6 10" key="6">
    <citation type="submission" date="2019-04" db="EMBL/GenBank/DDBJ databases">
        <title>Methylomes of two halophilic Archaea, Haloarcula marismortui and Haloferax mediterranei.</title>
        <authorList>
            <person name="DasSarma S."/>
            <person name="DasSarma P."/>
            <person name="DasSarma S."/>
            <person name="Fomenkov A."/>
            <person name="Vincze T."/>
            <person name="Anton B.P."/>
            <person name="Roberts R.J."/>
        </authorList>
    </citation>
    <scope>NUCLEOTIDE SEQUENCE [LARGE SCALE GENOMIC DNA]</scope>
    <source>
        <strain evidence="6">ATCC 33500</strain>
        <strain evidence="10">ATCC 33500 / DSM 1411 / JCM 8866 / NBRC 14739 / NCIMB 2177 / R-4</strain>
    </source>
</reference>
<evidence type="ECO:0000313" key="6">
    <source>
        <dbReference type="EMBL" id="QCQ76063.1"/>
    </source>
</evidence>
<dbReference type="OrthoDB" id="331021at2157"/>
<dbReference type="EMBL" id="AOLO01000013">
    <property type="protein sequence ID" value="ELZ98288.1"/>
    <property type="molecule type" value="Genomic_DNA"/>
</dbReference>
<name>I3R8E5_HALMT</name>
<feature type="domain" description="DUF7344" evidence="2">
    <location>
        <begin position="26"/>
        <end position="103"/>
    </location>
</feature>
<dbReference type="STRING" id="523841.HFX_2834"/>
<dbReference type="HOGENOM" id="CLU_093378_2_0_2"/>